<sequence length="109" mass="12068">MRGTLATIMLGLLLTTGCSTTNQMATQDQSYNAPLSIYSAMDSTSLVYSDPMAASQANDNPYRWLGFVLHPVGHVVDYTVNRPLYAIAKHAPYIFGYTPEDSMIDSQRR</sequence>
<comment type="caution">
    <text evidence="2">The sequence shown here is derived from an EMBL/GenBank/DDBJ whole genome shotgun (WGS) entry which is preliminary data.</text>
</comment>
<feature type="signal peptide" evidence="1">
    <location>
        <begin position="1"/>
        <end position="24"/>
    </location>
</feature>
<evidence type="ECO:0008006" key="4">
    <source>
        <dbReference type="Google" id="ProtNLM"/>
    </source>
</evidence>
<organism evidence="2 3">
    <name type="scientific">Nitrospira defluvii</name>
    <dbReference type="NCBI Taxonomy" id="330214"/>
    <lineage>
        <taxon>Bacteria</taxon>
        <taxon>Pseudomonadati</taxon>
        <taxon>Nitrospirota</taxon>
        <taxon>Nitrospiria</taxon>
        <taxon>Nitrospirales</taxon>
        <taxon>Nitrospiraceae</taxon>
        <taxon>Nitrospira</taxon>
    </lineage>
</organism>
<reference evidence="2 3" key="1">
    <citation type="submission" date="2021-02" db="EMBL/GenBank/DDBJ databases">
        <authorList>
            <person name="Han P."/>
        </authorList>
    </citation>
    <scope>NUCLEOTIDE SEQUENCE [LARGE SCALE GENOMIC DNA]</scope>
    <source>
        <strain evidence="2">Candidatus Nitrospira sp. ZN2</strain>
    </source>
</reference>
<dbReference type="EMBL" id="CAJNBJ010000001">
    <property type="protein sequence ID" value="CAE6707221.1"/>
    <property type="molecule type" value="Genomic_DNA"/>
</dbReference>
<keyword evidence="3" id="KW-1185">Reference proteome</keyword>
<dbReference type="Proteomes" id="UP000675880">
    <property type="component" value="Unassembled WGS sequence"/>
</dbReference>
<evidence type="ECO:0000313" key="2">
    <source>
        <dbReference type="EMBL" id="CAE6707221.1"/>
    </source>
</evidence>
<proteinExistence type="predicted"/>
<gene>
    <name evidence="2" type="ORF">NSPZN2_11036</name>
</gene>
<evidence type="ECO:0000256" key="1">
    <source>
        <dbReference type="SAM" id="SignalP"/>
    </source>
</evidence>
<dbReference type="RefSeq" id="WP_213040830.1">
    <property type="nucleotide sequence ID" value="NZ_CAJNBJ010000001.1"/>
</dbReference>
<keyword evidence="1" id="KW-0732">Signal</keyword>
<evidence type="ECO:0000313" key="3">
    <source>
        <dbReference type="Proteomes" id="UP000675880"/>
    </source>
</evidence>
<protein>
    <recommendedName>
        <fullName evidence="4">Lipoprotein</fullName>
    </recommendedName>
</protein>
<feature type="chain" id="PRO_5047399639" description="Lipoprotein" evidence="1">
    <location>
        <begin position="25"/>
        <end position="109"/>
    </location>
</feature>
<dbReference type="PROSITE" id="PS51257">
    <property type="entry name" value="PROKAR_LIPOPROTEIN"/>
    <property type="match status" value="1"/>
</dbReference>
<accession>A0ABM8QNS9</accession>
<name>A0ABM8QNS9_9BACT</name>